<feature type="transmembrane region" description="Helical" evidence="6">
    <location>
        <begin position="215"/>
        <end position="233"/>
    </location>
</feature>
<keyword evidence="5 6" id="KW-0472">Membrane</keyword>
<feature type="region of interest" description="Disordered" evidence="7">
    <location>
        <begin position="125"/>
        <end position="144"/>
    </location>
</feature>
<keyword evidence="9" id="KW-1185">Reference proteome</keyword>
<gene>
    <name evidence="8" type="ORF">I5731_04000</name>
</gene>
<comment type="caution">
    <text evidence="6">Lacks conserved residue(s) required for the propagation of feature annotation.</text>
</comment>
<evidence type="ECO:0000256" key="6">
    <source>
        <dbReference type="RuleBase" id="RU363076"/>
    </source>
</evidence>
<dbReference type="PANTHER" id="PTHR23427">
    <property type="entry name" value="SURFEIT LOCUS PROTEIN"/>
    <property type="match status" value="1"/>
</dbReference>
<evidence type="ECO:0000256" key="2">
    <source>
        <dbReference type="ARBA" id="ARBA00007165"/>
    </source>
</evidence>
<evidence type="ECO:0000256" key="4">
    <source>
        <dbReference type="ARBA" id="ARBA00022989"/>
    </source>
</evidence>
<reference evidence="8" key="1">
    <citation type="submission" date="2020-12" db="EMBL/GenBank/DDBJ databases">
        <title>Methylobrevis albus sp. nov., isolated from fresh water lack sediment.</title>
        <authorList>
            <person name="Zou Q."/>
        </authorList>
    </citation>
    <scope>NUCLEOTIDE SEQUENCE</scope>
    <source>
        <strain evidence="8">L22</strain>
    </source>
</reference>
<proteinExistence type="inferred from homology"/>
<keyword evidence="4 6" id="KW-1133">Transmembrane helix</keyword>
<evidence type="ECO:0000313" key="8">
    <source>
        <dbReference type="EMBL" id="MBH0236978.1"/>
    </source>
</evidence>
<comment type="caution">
    <text evidence="8">The sequence shown here is derived from an EMBL/GenBank/DDBJ whole genome shotgun (WGS) entry which is preliminary data.</text>
</comment>
<dbReference type="CDD" id="cd06662">
    <property type="entry name" value="SURF1"/>
    <property type="match status" value="1"/>
</dbReference>
<dbReference type="InterPro" id="IPR045214">
    <property type="entry name" value="Surf1/Surf4"/>
</dbReference>
<accession>A0A931MWH0</accession>
<sequence>MLLGVLVLAALAVLLSLGTWQLQRLAEKEALIARVAERINAAPEALPARADWPALQADQIEFRRVEFEATFRHDDEVHVFITLGAPKGPIGGQGYFVVTPADLADGTVVFVNRGFVPLAAKDPATRAGGQVEGPQQITGLIRPPEPGTWVTPAADVTRNVWFSRDPAAMAAARAIPADRVAPFTVDQERAALPGGLPQGGETLVSFPNSHLQYAVTWYGLAAALVAVYASFLFNGRRRRG</sequence>
<evidence type="ECO:0000256" key="1">
    <source>
        <dbReference type="ARBA" id="ARBA00004370"/>
    </source>
</evidence>
<evidence type="ECO:0000256" key="5">
    <source>
        <dbReference type="ARBA" id="ARBA00023136"/>
    </source>
</evidence>
<evidence type="ECO:0000313" key="9">
    <source>
        <dbReference type="Proteomes" id="UP000631694"/>
    </source>
</evidence>
<dbReference type="InterPro" id="IPR002994">
    <property type="entry name" value="Surf1/Shy1"/>
</dbReference>
<dbReference type="EMBL" id="JADZLT010000040">
    <property type="protein sequence ID" value="MBH0236978.1"/>
    <property type="molecule type" value="Genomic_DNA"/>
</dbReference>
<comment type="subcellular location">
    <subcellularLocation>
        <location evidence="6">Cell membrane</location>
        <topology evidence="6">Multi-pass membrane protein</topology>
    </subcellularLocation>
    <subcellularLocation>
        <location evidence="1">Membrane</location>
    </subcellularLocation>
</comment>
<keyword evidence="3 6" id="KW-0812">Transmembrane</keyword>
<evidence type="ECO:0000256" key="7">
    <source>
        <dbReference type="SAM" id="MobiDB-lite"/>
    </source>
</evidence>
<evidence type="ECO:0000256" key="3">
    <source>
        <dbReference type="ARBA" id="ARBA00022692"/>
    </source>
</evidence>
<name>A0A931MWH0_9HYPH</name>
<dbReference type="Proteomes" id="UP000631694">
    <property type="component" value="Unassembled WGS sequence"/>
</dbReference>
<protein>
    <recommendedName>
        <fullName evidence="6">SURF1-like protein</fullName>
    </recommendedName>
</protein>
<keyword evidence="6" id="KW-1003">Cell membrane</keyword>
<organism evidence="8 9">
    <name type="scientific">Methylobrevis albus</name>
    <dbReference type="NCBI Taxonomy" id="2793297"/>
    <lineage>
        <taxon>Bacteria</taxon>
        <taxon>Pseudomonadati</taxon>
        <taxon>Pseudomonadota</taxon>
        <taxon>Alphaproteobacteria</taxon>
        <taxon>Hyphomicrobiales</taxon>
        <taxon>Pleomorphomonadaceae</taxon>
        <taxon>Methylobrevis</taxon>
    </lineage>
</organism>
<dbReference type="AlphaFoldDB" id="A0A931MWH0"/>
<dbReference type="PANTHER" id="PTHR23427:SF2">
    <property type="entry name" value="SURFEIT LOCUS PROTEIN 1"/>
    <property type="match status" value="1"/>
</dbReference>
<dbReference type="GO" id="GO:0005886">
    <property type="term" value="C:plasma membrane"/>
    <property type="evidence" value="ECO:0007669"/>
    <property type="project" value="UniProtKB-SubCell"/>
</dbReference>
<dbReference type="PROSITE" id="PS50895">
    <property type="entry name" value="SURF1"/>
    <property type="match status" value="1"/>
</dbReference>
<comment type="similarity">
    <text evidence="2 6">Belongs to the SURF1 family.</text>
</comment>
<dbReference type="Pfam" id="PF02104">
    <property type="entry name" value="SURF1"/>
    <property type="match status" value="1"/>
</dbReference>